<dbReference type="Pfam" id="PF03741">
    <property type="entry name" value="TerC"/>
    <property type="match status" value="1"/>
</dbReference>
<organism evidence="7 8">
    <name type="scientific">Trichormus variabilis SAG 1403-4b</name>
    <dbReference type="NCBI Taxonomy" id="447716"/>
    <lineage>
        <taxon>Bacteria</taxon>
        <taxon>Bacillati</taxon>
        <taxon>Cyanobacteriota</taxon>
        <taxon>Cyanophyceae</taxon>
        <taxon>Nostocales</taxon>
        <taxon>Nostocaceae</taxon>
        <taxon>Trichormus</taxon>
    </lineage>
</organism>
<proteinExistence type="inferred from homology"/>
<evidence type="ECO:0000256" key="6">
    <source>
        <dbReference type="SAM" id="Phobius"/>
    </source>
</evidence>
<sequence length="248" mass="27902">MLDQIFNYLNFHFSVEASIVLLILVFLEAVLSADNAIALAAIAQGLEDKKLERQALNIGLVFAYVLRITLLLTATWVQKFWQFELLGAAYLLWLVFQHFTSQEDEESHHHGPRFNSLWQAIPVIAFTDLAFSLDSVTTAIAVSQEMWLVITGTTIGIVTLRFMAGLFIRWLDEYENLEDAGYITVAFVGLRLLLRVINDDLVPPQWIMISAIAIILAWGFSKRTAINTSSEAISLPSEAKEPEKSEVL</sequence>
<name>A0A433UR99_ANAVA</name>
<keyword evidence="8" id="KW-1185">Reference proteome</keyword>
<dbReference type="RefSeq" id="WP_127054299.1">
    <property type="nucleotide sequence ID" value="NZ_RSCM01000007.1"/>
</dbReference>
<evidence type="ECO:0000256" key="3">
    <source>
        <dbReference type="ARBA" id="ARBA00022692"/>
    </source>
</evidence>
<evidence type="ECO:0000313" key="8">
    <source>
        <dbReference type="Proteomes" id="UP000276103"/>
    </source>
</evidence>
<dbReference type="PANTHER" id="PTHR30238">
    <property type="entry name" value="MEMBRANE BOUND PREDICTED REDOX MODULATOR"/>
    <property type="match status" value="1"/>
</dbReference>
<dbReference type="EMBL" id="RSCM01000007">
    <property type="protein sequence ID" value="RUS96381.1"/>
    <property type="molecule type" value="Genomic_DNA"/>
</dbReference>
<protein>
    <submittedName>
        <fullName evidence="7">Membrane protein</fullName>
    </submittedName>
</protein>
<feature type="transmembrane region" description="Helical" evidence="6">
    <location>
        <begin position="203"/>
        <end position="220"/>
    </location>
</feature>
<keyword evidence="5 6" id="KW-0472">Membrane</keyword>
<feature type="transmembrane region" description="Helical" evidence="6">
    <location>
        <begin position="20"/>
        <end position="43"/>
    </location>
</feature>
<dbReference type="InterPro" id="IPR022493">
    <property type="entry name" value="CHP03716_TM_YkoY"/>
</dbReference>
<evidence type="ECO:0000256" key="4">
    <source>
        <dbReference type="ARBA" id="ARBA00022989"/>
    </source>
</evidence>
<evidence type="ECO:0000256" key="1">
    <source>
        <dbReference type="ARBA" id="ARBA00004141"/>
    </source>
</evidence>
<evidence type="ECO:0000256" key="2">
    <source>
        <dbReference type="ARBA" id="ARBA00007511"/>
    </source>
</evidence>
<dbReference type="GO" id="GO:0016020">
    <property type="term" value="C:membrane"/>
    <property type="evidence" value="ECO:0007669"/>
    <property type="project" value="UniProtKB-SubCell"/>
</dbReference>
<feature type="transmembrane region" description="Helical" evidence="6">
    <location>
        <begin position="55"/>
        <end position="74"/>
    </location>
</feature>
<dbReference type="AlphaFoldDB" id="A0A433UR99"/>
<feature type="transmembrane region" description="Helical" evidence="6">
    <location>
        <begin position="146"/>
        <end position="168"/>
    </location>
</feature>
<reference evidence="7 8" key="1">
    <citation type="journal article" date="2019" name="Genome Biol. Evol.">
        <title>Day and night: Metabolic profiles and evolutionary relationships of six axenic non-marine cyanobacteria.</title>
        <authorList>
            <person name="Will S.E."/>
            <person name="Henke P."/>
            <person name="Boedeker C."/>
            <person name="Huang S."/>
            <person name="Brinkmann H."/>
            <person name="Rohde M."/>
            <person name="Jarek M."/>
            <person name="Friedl T."/>
            <person name="Seufert S."/>
            <person name="Schumacher M."/>
            <person name="Overmann J."/>
            <person name="Neumann-Schaal M."/>
            <person name="Petersen J."/>
        </authorList>
    </citation>
    <scope>NUCLEOTIDE SEQUENCE [LARGE SCALE GENOMIC DNA]</scope>
    <source>
        <strain evidence="7 8">SAG 1403-4b</strain>
    </source>
</reference>
<dbReference type="OrthoDB" id="510141at2"/>
<dbReference type="Proteomes" id="UP000276103">
    <property type="component" value="Unassembled WGS sequence"/>
</dbReference>
<comment type="subcellular location">
    <subcellularLocation>
        <location evidence="1">Membrane</location>
        <topology evidence="1">Multi-pass membrane protein</topology>
    </subcellularLocation>
</comment>
<dbReference type="InterPro" id="IPR005496">
    <property type="entry name" value="Integral_membrane_TerC"/>
</dbReference>
<keyword evidence="3 6" id="KW-0812">Transmembrane</keyword>
<evidence type="ECO:0000256" key="5">
    <source>
        <dbReference type="ARBA" id="ARBA00023136"/>
    </source>
</evidence>
<accession>A0A433UR99</accession>
<evidence type="ECO:0000313" key="7">
    <source>
        <dbReference type="EMBL" id="RUS96381.1"/>
    </source>
</evidence>
<comment type="similarity">
    <text evidence="2">Belongs to the TerC family.</text>
</comment>
<feature type="transmembrane region" description="Helical" evidence="6">
    <location>
        <begin position="180"/>
        <end position="197"/>
    </location>
</feature>
<dbReference type="PANTHER" id="PTHR30238:SF4">
    <property type="entry name" value="SLL1022 PROTEIN"/>
    <property type="match status" value="1"/>
</dbReference>
<comment type="caution">
    <text evidence="7">The sequence shown here is derived from an EMBL/GenBank/DDBJ whole genome shotgun (WGS) entry which is preliminary data.</text>
</comment>
<dbReference type="NCBIfam" id="TIGR03716">
    <property type="entry name" value="R_switched_YkoY"/>
    <property type="match status" value="1"/>
</dbReference>
<keyword evidence="4 6" id="KW-1133">Transmembrane helix</keyword>
<gene>
    <name evidence="7" type="ORF">DSM107003_24780</name>
</gene>